<dbReference type="PROSITE" id="PS50837">
    <property type="entry name" value="NACHT"/>
    <property type="match status" value="1"/>
</dbReference>
<dbReference type="Proteomes" id="UP000076486">
    <property type="component" value="Unassembled WGS sequence"/>
</dbReference>
<organism evidence="2 3">
    <name type="scientific">Pseudoalteromonas luteoviolacea CPMOR-1</name>
    <dbReference type="NCBI Taxonomy" id="1365248"/>
    <lineage>
        <taxon>Bacteria</taxon>
        <taxon>Pseudomonadati</taxon>
        <taxon>Pseudomonadota</taxon>
        <taxon>Gammaproteobacteria</taxon>
        <taxon>Alteromonadales</taxon>
        <taxon>Pseudoalteromonadaceae</taxon>
        <taxon>Pseudoalteromonas</taxon>
    </lineage>
</organism>
<dbReference type="InterPro" id="IPR027417">
    <property type="entry name" value="P-loop_NTPase"/>
</dbReference>
<evidence type="ECO:0000313" key="3">
    <source>
        <dbReference type="Proteomes" id="UP000076486"/>
    </source>
</evidence>
<dbReference type="Gene3D" id="3.40.50.300">
    <property type="entry name" value="P-loop containing nucleotide triphosphate hydrolases"/>
    <property type="match status" value="1"/>
</dbReference>
<reference evidence="2 3" key="1">
    <citation type="submission" date="2013-07" db="EMBL/GenBank/DDBJ databases">
        <title>Comparative Genomic and Metabolomic Analysis of Twelve Strains of Pseudoalteromonas luteoviolacea.</title>
        <authorList>
            <person name="Vynne N.G."/>
            <person name="Mansson M."/>
            <person name="Gram L."/>
        </authorList>
    </citation>
    <scope>NUCLEOTIDE SEQUENCE [LARGE SCALE GENOMIC DNA]</scope>
    <source>
        <strain evidence="2 3">CPMOR-1</strain>
    </source>
</reference>
<gene>
    <name evidence="2" type="ORF">N473_01305</name>
</gene>
<dbReference type="InterPro" id="IPR007111">
    <property type="entry name" value="NACHT_NTPase"/>
</dbReference>
<comment type="caution">
    <text evidence="2">The sequence shown here is derived from an EMBL/GenBank/DDBJ whole genome shotgun (WGS) entry which is preliminary data.</text>
</comment>
<sequence length="1102" mass="126844">MNSYQLPALACETEFEYFVTDLCRLEYDNSFQVYGRKGQKQNGIDGIGSNENNKLVVHQCKKKRLDRQDKDIVKELLDDLVADAESFNQEFIVDKKFSVECFIFAHTFKNDVTLQKKATELTAKYKFKVIVWSWDFMVDKTMESQKLIDKYFAKLIKVNGKAIDPNNYISELSNIVADHYKSASFTRMVGLATSVDSANLNLTDTIAVDSSNPASQDSVKSSAMLLRDLIGSFSNNTPLKQLILGKPGVGKTTFLKTLCHKWSEKALDCPFKVILYISLRDWNSELPFTENVLNQFYEFNEKSNSSLENQHQLLKDNNQDILFLFDGLDEFKLKDNDAFISKVLEFDNVIFTSRPYAVNPNKLNINKKYEITGLSTPSLFNYIQKHLSTEEANNLKSLLQKEPALLELAHTPLILEILCIVFEGAQTESSTDFTNIASLYKCLLDRLLSDYCALKGLSKVEENEISIIKKLSELAFHSHIKNKAYIDVPETVEDREFFRDCLLKSGFLQSKLERLSIYKDNYSFYHLTFQEYLSALYISTLDEGEISEIIQKYKPYPNLNTMFKFLTGIYVNKKFILKELDKGQRDIIGYHSLGLYLDCFNEAEGLDVEDCRFPREQVYKIIDYGMNNNLNVETLIYKIRDKEALLETYSKFGYNINKVAIFNQILLHTDFTKEIIEKFKDEKSKNLIDELTLKALSLNVITPLIEGKVDIKSYIKNKTSNSSFRYFTTDFNESEELLGEDILISALFNLYHYNQEYCLWISDLMLNSDTQNSIKTKLLFTTKNSDITEPSVLKNDSNEDLNIEIECDDEHDIVFDDLALCARFNTSSDKVDTANVILKELNTLPQEKVQKAKSAQLILEYLLSNDINQASDYSFMKLACRYLKRNYSLELDEYICQLIEIIIKKEIDYTNKDIMYLLEHLALCEPKSARLKNIIFSFLDDKSVKSAHKIDIAKCLFITGSREISVMNILFYLISSSEKLWGGGIQDIMKNEVISLLSGFSVDKSKGVLEPTRVYSAGRKLKLSTKSTFYFIKNIPDLIENDNFIKAIVNYFITQNKPLYLIENKVISFEDGAQVSIELTEDKITKLKDKIDQTLNCISFKN</sequence>
<dbReference type="AlphaFoldDB" id="A0A167LUI5"/>
<dbReference type="RefSeq" id="WP_063367262.1">
    <property type="nucleotide sequence ID" value="NZ_AUYC01000018.1"/>
</dbReference>
<protein>
    <recommendedName>
        <fullName evidence="1">NACHT domain-containing protein</fullName>
    </recommendedName>
</protein>
<dbReference type="PANTHER" id="PTHR46844">
    <property type="entry name" value="SLR5058 PROTEIN"/>
    <property type="match status" value="1"/>
</dbReference>
<feature type="domain" description="NACHT" evidence="1">
    <location>
        <begin position="239"/>
        <end position="330"/>
    </location>
</feature>
<dbReference type="PANTHER" id="PTHR46844:SF1">
    <property type="entry name" value="SLR5058 PROTEIN"/>
    <property type="match status" value="1"/>
</dbReference>
<name>A0A167LUI5_9GAMM</name>
<dbReference type="EMBL" id="AUYC01000018">
    <property type="protein sequence ID" value="KZN65239.1"/>
    <property type="molecule type" value="Genomic_DNA"/>
</dbReference>
<accession>A0A167LUI5</accession>
<dbReference type="PATRIC" id="fig|1365248.3.peg.1434"/>
<evidence type="ECO:0000313" key="2">
    <source>
        <dbReference type="EMBL" id="KZN65239.1"/>
    </source>
</evidence>
<dbReference type="Pfam" id="PF05729">
    <property type="entry name" value="NACHT"/>
    <property type="match status" value="1"/>
</dbReference>
<dbReference type="SUPFAM" id="SSF52540">
    <property type="entry name" value="P-loop containing nucleoside triphosphate hydrolases"/>
    <property type="match status" value="1"/>
</dbReference>
<proteinExistence type="predicted"/>
<evidence type="ECO:0000259" key="1">
    <source>
        <dbReference type="PROSITE" id="PS50837"/>
    </source>
</evidence>